<proteinExistence type="predicted"/>
<dbReference type="Proteomes" id="UP000464214">
    <property type="component" value="Chromosome"/>
</dbReference>
<feature type="domain" description="HTH cro/C1-type" evidence="2">
    <location>
        <begin position="5"/>
        <end position="59"/>
    </location>
</feature>
<dbReference type="PANTHER" id="PTHR46558:SF4">
    <property type="entry name" value="DNA-BIDING PHAGE PROTEIN"/>
    <property type="match status" value="1"/>
</dbReference>
<evidence type="ECO:0000313" key="4">
    <source>
        <dbReference type="Proteomes" id="UP000464214"/>
    </source>
</evidence>
<name>A0A6P1NRJ5_9BACT</name>
<dbReference type="EMBL" id="CP047897">
    <property type="protein sequence ID" value="QHL86446.1"/>
    <property type="molecule type" value="Genomic_DNA"/>
</dbReference>
<reference evidence="3 4" key="1">
    <citation type="submission" date="2020-01" db="EMBL/GenBank/DDBJ databases">
        <authorList>
            <person name="Kim M."/>
        </authorList>
    </citation>
    <scope>NUCLEOTIDE SEQUENCE [LARGE SCALE GENOMIC DNA]</scope>
    <source>
        <strain evidence="3 4">BT10</strain>
    </source>
</reference>
<evidence type="ECO:0000256" key="1">
    <source>
        <dbReference type="ARBA" id="ARBA00023125"/>
    </source>
</evidence>
<dbReference type="InterPro" id="IPR001387">
    <property type="entry name" value="Cro/C1-type_HTH"/>
</dbReference>
<keyword evidence="4" id="KW-1185">Reference proteome</keyword>
<gene>
    <name evidence="3" type="ORF">GU926_02900</name>
</gene>
<keyword evidence="1" id="KW-0238">DNA-binding</keyword>
<dbReference type="RefSeq" id="WP_160688842.1">
    <property type="nucleotide sequence ID" value="NZ_CP047897.1"/>
</dbReference>
<sequence>MKNNVRNERVALKLTQEDLAKKIGVSRQTINAMETNRYIPSTVLALKVAQVLNKKIEELFMLEETD</sequence>
<dbReference type="SMART" id="SM00530">
    <property type="entry name" value="HTH_XRE"/>
    <property type="match status" value="1"/>
</dbReference>
<evidence type="ECO:0000313" key="3">
    <source>
        <dbReference type="EMBL" id="QHL86446.1"/>
    </source>
</evidence>
<dbReference type="InterPro" id="IPR010982">
    <property type="entry name" value="Lambda_DNA-bd_dom_sf"/>
</dbReference>
<dbReference type="GO" id="GO:0003677">
    <property type="term" value="F:DNA binding"/>
    <property type="evidence" value="ECO:0007669"/>
    <property type="project" value="UniProtKB-KW"/>
</dbReference>
<organism evidence="3 4">
    <name type="scientific">Nibribacter ruber</name>
    <dbReference type="NCBI Taxonomy" id="2698458"/>
    <lineage>
        <taxon>Bacteria</taxon>
        <taxon>Pseudomonadati</taxon>
        <taxon>Bacteroidota</taxon>
        <taxon>Cytophagia</taxon>
        <taxon>Cytophagales</taxon>
        <taxon>Hymenobacteraceae</taxon>
        <taxon>Nibribacter</taxon>
    </lineage>
</organism>
<protein>
    <submittedName>
        <fullName evidence="3">Helix-turn-helix domain-containing protein</fullName>
    </submittedName>
</protein>
<dbReference type="PANTHER" id="PTHR46558">
    <property type="entry name" value="TRACRIPTIONAL REGULATORY PROTEIN-RELATED-RELATED"/>
    <property type="match status" value="1"/>
</dbReference>
<dbReference type="SUPFAM" id="SSF47413">
    <property type="entry name" value="lambda repressor-like DNA-binding domains"/>
    <property type="match status" value="1"/>
</dbReference>
<accession>A0A6P1NRJ5</accession>
<dbReference type="AlphaFoldDB" id="A0A6P1NRJ5"/>
<evidence type="ECO:0000259" key="2">
    <source>
        <dbReference type="PROSITE" id="PS50943"/>
    </source>
</evidence>
<dbReference type="KEGG" id="nib:GU926_02900"/>
<dbReference type="Pfam" id="PF01381">
    <property type="entry name" value="HTH_3"/>
    <property type="match status" value="1"/>
</dbReference>
<dbReference type="CDD" id="cd00093">
    <property type="entry name" value="HTH_XRE"/>
    <property type="match status" value="1"/>
</dbReference>
<dbReference type="PROSITE" id="PS50943">
    <property type="entry name" value="HTH_CROC1"/>
    <property type="match status" value="1"/>
</dbReference>
<dbReference type="Gene3D" id="1.10.260.40">
    <property type="entry name" value="lambda repressor-like DNA-binding domains"/>
    <property type="match status" value="1"/>
</dbReference>